<evidence type="ECO:0000256" key="3">
    <source>
        <dbReference type="ARBA" id="ARBA00023163"/>
    </source>
</evidence>
<dbReference type="InterPro" id="IPR029016">
    <property type="entry name" value="GAF-like_dom_sf"/>
</dbReference>
<name>A0AAE3XGE5_9DEIO</name>
<dbReference type="GO" id="GO:0003677">
    <property type="term" value="F:DNA binding"/>
    <property type="evidence" value="ECO:0007669"/>
    <property type="project" value="UniProtKB-KW"/>
</dbReference>
<gene>
    <name evidence="6" type="ORF">J2Y00_004027</name>
</gene>
<evidence type="ECO:0000313" key="6">
    <source>
        <dbReference type="EMBL" id="MDR6220409.1"/>
    </source>
</evidence>
<evidence type="ECO:0000313" key="7">
    <source>
        <dbReference type="Proteomes" id="UP001185331"/>
    </source>
</evidence>
<evidence type="ECO:0000259" key="5">
    <source>
        <dbReference type="PROSITE" id="PS51078"/>
    </source>
</evidence>
<dbReference type="PANTHER" id="PTHR30136">
    <property type="entry name" value="HELIX-TURN-HELIX TRANSCRIPTIONAL REGULATOR, ICLR FAMILY"/>
    <property type="match status" value="1"/>
</dbReference>
<dbReference type="InterPro" id="IPR036390">
    <property type="entry name" value="WH_DNA-bd_sf"/>
</dbReference>
<reference evidence="6" key="1">
    <citation type="submission" date="2023-07" db="EMBL/GenBank/DDBJ databases">
        <title>Sorghum-associated microbial communities from plants grown in Nebraska, USA.</title>
        <authorList>
            <person name="Schachtman D."/>
        </authorList>
    </citation>
    <scope>NUCLEOTIDE SEQUENCE</scope>
    <source>
        <strain evidence="6">BE330</strain>
    </source>
</reference>
<dbReference type="PROSITE" id="PS51077">
    <property type="entry name" value="HTH_ICLR"/>
    <property type="match status" value="1"/>
</dbReference>
<dbReference type="InterPro" id="IPR050707">
    <property type="entry name" value="HTH_MetabolicPath_Reg"/>
</dbReference>
<accession>A0AAE3XGE5</accession>
<dbReference type="InterPro" id="IPR014757">
    <property type="entry name" value="Tscrpt_reg_IclR_C"/>
</dbReference>
<evidence type="ECO:0000259" key="4">
    <source>
        <dbReference type="PROSITE" id="PS51077"/>
    </source>
</evidence>
<dbReference type="Gene3D" id="1.10.10.10">
    <property type="entry name" value="Winged helix-like DNA-binding domain superfamily/Winged helix DNA-binding domain"/>
    <property type="match status" value="1"/>
</dbReference>
<dbReference type="PROSITE" id="PS51078">
    <property type="entry name" value="ICLR_ED"/>
    <property type="match status" value="1"/>
</dbReference>
<keyword evidence="2 6" id="KW-0238">DNA-binding</keyword>
<evidence type="ECO:0000256" key="1">
    <source>
        <dbReference type="ARBA" id="ARBA00023015"/>
    </source>
</evidence>
<evidence type="ECO:0000256" key="2">
    <source>
        <dbReference type="ARBA" id="ARBA00023125"/>
    </source>
</evidence>
<dbReference type="InterPro" id="IPR036388">
    <property type="entry name" value="WH-like_DNA-bd_sf"/>
</dbReference>
<keyword evidence="3" id="KW-0804">Transcription</keyword>
<dbReference type="SMART" id="SM00346">
    <property type="entry name" value="HTH_ICLR"/>
    <property type="match status" value="1"/>
</dbReference>
<organism evidence="6 7">
    <name type="scientific">Deinococcus soli</name>
    <name type="common">ex Cha et al. 2016</name>
    <dbReference type="NCBI Taxonomy" id="1309411"/>
    <lineage>
        <taxon>Bacteria</taxon>
        <taxon>Thermotogati</taxon>
        <taxon>Deinococcota</taxon>
        <taxon>Deinococci</taxon>
        <taxon>Deinococcales</taxon>
        <taxon>Deinococcaceae</taxon>
        <taxon>Deinococcus</taxon>
    </lineage>
</organism>
<feature type="domain" description="IclR-ED" evidence="5">
    <location>
        <begin position="71"/>
        <end position="250"/>
    </location>
</feature>
<dbReference type="Pfam" id="PF09339">
    <property type="entry name" value="HTH_IclR"/>
    <property type="match status" value="1"/>
</dbReference>
<feature type="domain" description="HTH iclR-type" evidence="4">
    <location>
        <begin position="17"/>
        <end position="77"/>
    </location>
</feature>
<dbReference type="EMBL" id="JAVDQK010000013">
    <property type="protein sequence ID" value="MDR6220409.1"/>
    <property type="molecule type" value="Genomic_DNA"/>
</dbReference>
<keyword evidence="1" id="KW-0805">Transcription regulation</keyword>
<dbReference type="Proteomes" id="UP001185331">
    <property type="component" value="Unassembled WGS sequence"/>
</dbReference>
<dbReference type="RefSeq" id="WP_309856777.1">
    <property type="nucleotide sequence ID" value="NZ_JAVDQJ010000011.1"/>
</dbReference>
<sequence>MTGAVQGAQQVREASAIPTLERPLYLLTFFTPQQPQWTLANLARASGLPKASCLRALRVLGKYDLLRREGDTYRLGGAFIAMKAHVQVHAPPLNVALAHMEHLRERTGLSVAWAVLDEQTTLYTEVLPVGGAAPVVPGERRDVLRDPSGRLLLAFAPLSLRERLFGEAGAARPALDALDQVTRRAWLSAPRADDLPGGVTQVAAPVFRSGGTLVAALSVSWPDQPDWAGAAPALSALCDAARRVSHDMGYLRPWAGDAAFFMDARARLPG</sequence>
<dbReference type="SUPFAM" id="SSF46785">
    <property type="entry name" value="Winged helix' DNA-binding domain"/>
    <property type="match status" value="1"/>
</dbReference>
<dbReference type="GO" id="GO:0045892">
    <property type="term" value="P:negative regulation of DNA-templated transcription"/>
    <property type="evidence" value="ECO:0007669"/>
    <property type="project" value="TreeGrafter"/>
</dbReference>
<protein>
    <submittedName>
        <fullName evidence="6">DNA-binding IclR family transcriptional regulator</fullName>
    </submittedName>
</protein>
<dbReference type="PANTHER" id="PTHR30136:SF2">
    <property type="entry name" value="TRANSCRIPTIONAL REGULATOR ICLR"/>
    <property type="match status" value="1"/>
</dbReference>
<dbReference type="AlphaFoldDB" id="A0AAE3XGE5"/>
<dbReference type="InterPro" id="IPR005471">
    <property type="entry name" value="Tscrpt_reg_IclR_N"/>
</dbReference>
<dbReference type="SUPFAM" id="SSF55781">
    <property type="entry name" value="GAF domain-like"/>
    <property type="match status" value="1"/>
</dbReference>
<proteinExistence type="predicted"/>
<dbReference type="Gene3D" id="3.30.450.40">
    <property type="match status" value="1"/>
</dbReference>
<comment type="caution">
    <text evidence="6">The sequence shown here is derived from an EMBL/GenBank/DDBJ whole genome shotgun (WGS) entry which is preliminary data.</text>
</comment>
<dbReference type="GO" id="GO:0003700">
    <property type="term" value="F:DNA-binding transcription factor activity"/>
    <property type="evidence" value="ECO:0007669"/>
    <property type="project" value="TreeGrafter"/>
</dbReference>